<evidence type="ECO:0000313" key="2">
    <source>
        <dbReference type="Proteomes" id="UP000597886"/>
    </source>
</evidence>
<reference evidence="1" key="1">
    <citation type="submission" date="2019-12" db="EMBL/GenBank/DDBJ databases">
        <title>Ruegeria JWLKs population differentiation of coral mucus and skeleton niches.</title>
        <authorList>
            <person name="Luo D."/>
        </authorList>
    </citation>
    <scope>NUCLEOTIDE SEQUENCE</scope>
    <source>
        <strain evidence="1">HKCCD6181</strain>
    </source>
</reference>
<proteinExistence type="predicted"/>
<dbReference type="AlphaFoldDB" id="A0AA90YVP0"/>
<dbReference type="RefSeq" id="WP_171331593.1">
    <property type="nucleotide sequence ID" value="NZ_WVRA01000009.1"/>
</dbReference>
<gene>
    <name evidence="1" type="ORF">GS634_19020</name>
</gene>
<dbReference type="Proteomes" id="UP000597886">
    <property type="component" value="Unassembled WGS sequence"/>
</dbReference>
<accession>A0AA90YVP0</accession>
<dbReference type="EMBL" id="WVRA01000009">
    <property type="protein sequence ID" value="NOE20221.1"/>
    <property type="molecule type" value="Genomic_DNA"/>
</dbReference>
<name>A0AA90YVP0_9RHOB</name>
<evidence type="ECO:0000313" key="1">
    <source>
        <dbReference type="EMBL" id="NOE20221.1"/>
    </source>
</evidence>
<sequence>MQKSQGVKEKMQVAIHAGVAFSDEGLVMSSLGANRSVLAKYRTAVLGPRRSRLFVKVMSDSILQGVSDADARNRLSELVAGNQNLDRVVVSSDKFFGPRRTALQDGQIYPFAGNRTAHTGTLLDGVQVQVFAGLVNPGVFVPKILASIHEDHRRDILASTDLSCLSWLGMIEDLRDLAPQVQLTLWEHENSPLIWGDIIRAIAGLPDEAVLHEEFAFLSSLLTEAGQRHVLDIVRKGNAIDHGRRREEMANILDEYARPEQIEEELDLPGWNSDIVEAFTELYEQDLATIRSMPDVRVLQI</sequence>
<organism evidence="1 2">
    <name type="scientific">Ruegeria atlantica</name>
    <dbReference type="NCBI Taxonomy" id="81569"/>
    <lineage>
        <taxon>Bacteria</taxon>
        <taxon>Pseudomonadati</taxon>
        <taxon>Pseudomonadota</taxon>
        <taxon>Alphaproteobacteria</taxon>
        <taxon>Rhodobacterales</taxon>
        <taxon>Roseobacteraceae</taxon>
        <taxon>Ruegeria</taxon>
    </lineage>
</organism>
<comment type="caution">
    <text evidence="1">The sequence shown here is derived from an EMBL/GenBank/DDBJ whole genome shotgun (WGS) entry which is preliminary data.</text>
</comment>
<protein>
    <submittedName>
        <fullName evidence="1">Uncharacterized protein</fullName>
    </submittedName>
</protein>